<organism>
    <name type="scientific">Ixodes scapularis</name>
    <name type="common">Black-legged tick</name>
    <name type="synonym">Deer tick</name>
    <dbReference type="NCBI Taxonomy" id="6945"/>
    <lineage>
        <taxon>Eukaryota</taxon>
        <taxon>Metazoa</taxon>
        <taxon>Ecdysozoa</taxon>
        <taxon>Arthropoda</taxon>
        <taxon>Chelicerata</taxon>
        <taxon>Arachnida</taxon>
        <taxon>Acari</taxon>
        <taxon>Parasitiformes</taxon>
        <taxon>Ixodida</taxon>
        <taxon>Ixodoidea</taxon>
        <taxon>Ixodidae</taxon>
        <taxon>Ixodinae</taxon>
        <taxon>Ixodes</taxon>
    </lineage>
</organism>
<dbReference type="EMBL" id="DS726655">
    <property type="protein sequence ID" value="EEC06745.1"/>
    <property type="molecule type" value="Genomic_DNA"/>
</dbReference>
<keyword evidence="3" id="KW-1185">Reference proteome</keyword>
<sequence length="92" mass="9898">MVLQLSRPTAMPLPCTASGSVVWAMVSATTDTVTGLAPMVLTTATDSAATATTPPSSARRNKIDGNVWQRRKFSRVHEVCNKLQLLLNKLDT</sequence>
<proteinExistence type="predicted"/>
<name>B7PJH3_IXOSC</name>
<reference evidence="2" key="2">
    <citation type="submission" date="2020-05" db="UniProtKB">
        <authorList>
            <consortium name="EnsemblMetazoa"/>
        </authorList>
    </citation>
    <scope>IDENTIFICATION</scope>
    <source>
        <strain evidence="2">wikel</strain>
    </source>
</reference>
<accession>B7PJH3</accession>
<dbReference type="VEuPathDB" id="VectorBase:ISCW003880"/>
<gene>
    <name evidence="1" type="ORF">IscW_ISCW003880</name>
</gene>
<evidence type="ECO:0000313" key="2">
    <source>
        <dbReference type="EnsemblMetazoa" id="ISCW003880-PA"/>
    </source>
</evidence>
<dbReference type="InParanoid" id="B7PJH3"/>
<reference evidence="1 3" key="1">
    <citation type="submission" date="2008-03" db="EMBL/GenBank/DDBJ databases">
        <title>Annotation of Ixodes scapularis.</title>
        <authorList>
            <consortium name="Ixodes scapularis Genome Project Consortium"/>
            <person name="Caler E."/>
            <person name="Hannick L.I."/>
            <person name="Bidwell S."/>
            <person name="Joardar V."/>
            <person name="Thiagarajan M."/>
            <person name="Amedeo P."/>
            <person name="Galinsky K.J."/>
            <person name="Schobel S."/>
            <person name="Inman J."/>
            <person name="Hostetler J."/>
            <person name="Miller J."/>
            <person name="Hammond M."/>
            <person name="Megy K."/>
            <person name="Lawson D."/>
            <person name="Kodira C."/>
            <person name="Sutton G."/>
            <person name="Meyer J."/>
            <person name="Hill C.A."/>
            <person name="Birren B."/>
            <person name="Nene V."/>
            <person name="Collins F."/>
            <person name="Alarcon-Chaidez F."/>
            <person name="Wikel S."/>
            <person name="Strausberg R."/>
        </authorList>
    </citation>
    <scope>NUCLEOTIDE SEQUENCE [LARGE SCALE GENOMIC DNA]</scope>
    <source>
        <strain evidence="3">Wikel</strain>
        <strain evidence="1">Wikel colony</strain>
    </source>
</reference>
<dbReference type="AlphaFoldDB" id="B7PJH3"/>
<dbReference type="VEuPathDB" id="VectorBase:ISCI003880"/>
<dbReference type="PaxDb" id="6945-B7PJH3"/>
<evidence type="ECO:0000313" key="3">
    <source>
        <dbReference type="Proteomes" id="UP000001555"/>
    </source>
</evidence>
<evidence type="ECO:0000313" key="1">
    <source>
        <dbReference type="EMBL" id="EEC06745.1"/>
    </source>
</evidence>
<dbReference type="EMBL" id="ABJB010241361">
    <property type="status" value="NOT_ANNOTATED_CDS"/>
    <property type="molecule type" value="Genomic_DNA"/>
</dbReference>
<protein>
    <submittedName>
        <fullName evidence="1 2">Uncharacterized protein</fullName>
    </submittedName>
</protein>
<dbReference type="EnsemblMetazoa" id="ISCW003880-RA">
    <property type="protein sequence ID" value="ISCW003880-PA"/>
    <property type="gene ID" value="ISCW003880"/>
</dbReference>
<dbReference type="Proteomes" id="UP000001555">
    <property type="component" value="Unassembled WGS sequence"/>
</dbReference>
<dbReference type="HOGENOM" id="CLU_2415710_0_0_1"/>